<dbReference type="EMBL" id="BQKI01000085">
    <property type="protein sequence ID" value="GJN34768.1"/>
    <property type="molecule type" value="Genomic_DNA"/>
</dbReference>
<proteinExistence type="predicted"/>
<comment type="caution">
    <text evidence="1">The sequence shown here is derived from an EMBL/GenBank/DDBJ whole genome shotgun (WGS) entry which is preliminary data.</text>
</comment>
<dbReference type="AlphaFoldDB" id="A0AAV5FGB6"/>
<reference evidence="1" key="1">
    <citation type="journal article" date="2018" name="DNA Res.">
        <title>Multiple hybrid de novo genome assembly of finger millet, an orphan allotetraploid crop.</title>
        <authorList>
            <person name="Hatakeyama M."/>
            <person name="Aluri S."/>
            <person name="Balachadran M.T."/>
            <person name="Sivarajan S.R."/>
            <person name="Patrignani A."/>
            <person name="Gruter S."/>
            <person name="Poveda L."/>
            <person name="Shimizu-Inatsugi R."/>
            <person name="Baeten J."/>
            <person name="Francoijs K.J."/>
            <person name="Nataraja K.N."/>
            <person name="Reddy Y.A.N."/>
            <person name="Phadnis S."/>
            <person name="Ravikumar R.L."/>
            <person name="Schlapbach R."/>
            <person name="Sreeman S.M."/>
            <person name="Shimizu K.K."/>
        </authorList>
    </citation>
    <scope>NUCLEOTIDE SEQUENCE</scope>
</reference>
<evidence type="ECO:0000313" key="1">
    <source>
        <dbReference type="EMBL" id="GJN34768.1"/>
    </source>
</evidence>
<accession>A0AAV5FGB6</accession>
<organism evidence="1 2">
    <name type="scientific">Eleusine coracana subsp. coracana</name>
    <dbReference type="NCBI Taxonomy" id="191504"/>
    <lineage>
        <taxon>Eukaryota</taxon>
        <taxon>Viridiplantae</taxon>
        <taxon>Streptophyta</taxon>
        <taxon>Embryophyta</taxon>
        <taxon>Tracheophyta</taxon>
        <taxon>Spermatophyta</taxon>
        <taxon>Magnoliopsida</taxon>
        <taxon>Liliopsida</taxon>
        <taxon>Poales</taxon>
        <taxon>Poaceae</taxon>
        <taxon>PACMAD clade</taxon>
        <taxon>Chloridoideae</taxon>
        <taxon>Cynodonteae</taxon>
        <taxon>Eleusininae</taxon>
        <taxon>Eleusine</taxon>
    </lineage>
</organism>
<gene>
    <name evidence="1" type="primary">gb23463</name>
    <name evidence="1" type="ORF">PR202_gb23463</name>
</gene>
<evidence type="ECO:0000313" key="2">
    <source>
        <dbReference type="Proteomes" id="UP001054889"/>
    </source>
</evidence>
<sequence>MAPSRRRNNTSLFESSTIITANLIMASSSYLLSRINSRAPAPPPEPSTKVATTASTAWSSAAQTRSMEPKAGCRTVLMEADDGGYGKVDKEAEIFIKRFRERTHSEAARQDAASRAAVRPPQLPVAATKWVGTVHRFR</sequence>
<protein>
    <submittedName>
        <fullName evidence="1">Uncharacterized protein</fullName>
    </submittedName>
</protein>
<dbReference type="Proteomes" id="UP001054889">
    <property type="component" value="Unassembled WGS sequence"/>
</dbReference>
<name>A0AAV5FGB6_ELECO</name>
<reference evidence="1" key="2">
    <citation type="submission" date="2021-12" db="EMBL/GenBank/DDBJ databases">
        <title>Resequencing data analysis of finger millet.</title>
        <authorList>
            <person name="Hatakeyama M."/>
            <person name="Aluri S."/>
            <person name="Balachadran M.T."/>
            <person name="Sivarajan S.R."/>
            <person name="Poveda L."/>
            <person name="Shimizu-Inatsugi R."/>
            <person name="Schlapbach R."/>
            <person name="Sreeman S.M."/>
            <person name="Shimizu K.K."/>
        </authorList>
    </citation>
    <scope>NUCLEOTIDE SEQUENCE</scope>
</reference>
<keyword evidence="2" id="KW-1185">Reference proteome</keyword>